<dbReference type="OrthoDB" id="9845414at2"/>
<sequence length="322" mass="36101">MKKGLLIALLALGVVVTAAAGSQHKQSSKPKYQAKADTSFNVKAESFGDFSSMEKMMEDMHKQSRNFFDNAMAMVEEMGGRDFGFPAQLDSIVKKLENDEFVDSLGNSKFHKRKGMIIPRPKMHGKQYRFRTDSLGNNESIVVLSDGKKTTIIKNGKDTTIVDGPMDSIMSDFGGDIDISRRQFMMPRFNFRGFNDEDWDVAAPRSFGNEGMASESPSVQEMEMLAKKGIIPSKQTKNSLDVENVSIRSNNRSNTYSVTFRLEDAEQCDLQVVAPDGMTLEKSTIIGSQGRFKRTVKITPNQDYVYVVIANNKKISVSKFWF</sequence>
<proteinExistence type="predicted"/>
<feature type="chain" id="PRO_5020852059" evidence="1">
    <location>
        <begin position="21"/>
        <end position="322"/>
    </location>
</feature>
<evidence type="ECO:0000313" key="2">
    <source>
        <dbReference type="EMBL" id="TCN70115.1"/>
    </source>
</evidence>
<accession>A0A4R2ENP0</accession>
<organism evidence="2 3">
    <name type="scientific">Acetobacteroides hydrogenigenes</name>
    <dbReference type="NCBI Taxonomy" id="979970"/>
    <lineage>
        <taxon>Bacteria</taxon>
        <taxon>Pseudomonadati</taxon>
        <taxon>Bacteroidota</taxon>
        <taxon>Bacteroidia</taxon>
        <taxon>Bacteroidales</taxon>
        <taxon>Rikenellaceae</taxon>
        <taxon>Acetobacteroides</taxon>
    </lineage>
</organism>
<dbReference type="AlphaFoldDB" id="A0A4R2ENP0"/>
<reference evidence="2 3" key="1">
    <citation type="submission" date="2019-03" db="EMBL/GenBank/DDBJ databases">
        <title>Genomic Encyclopedia of Archaeal and Bacterial Type Strains, Phase II (KMG-II): from individual species to whole genera.</title>
        <authorList>
            <person name="Goeker M."/>
        </authorList>
    </citation>
    <scope>NUCLEOTIDE SEQUENCE [LARGE SCALE GENOMIC DNA]</scope>
    <source>
        <strain evidence="2 3">RL-C</strain>
    </source>
</reference>
<gene>
    <name evidence="2" type="ORF">CLV25_10466</name>
</gene>
<dbReference type="RefSeq" id="WP_131838675.1">
    <property type="nucleotide sequence ID" value="NZ_SLWB01000004.1"/>
</dbReference>
<dbReference type="EMBL" id="SLWB01000004">
    <property type="protein sequence ID" value="TCN70115.1"/>
    <property type="molecule type" value="Genomic_DNA"/>
</dbReference>
<dbReference type="Proteomes" id="UP000294830">
    <property type="component" value="Unassembled WGS sequence"/>
</dbReference>
<feature type="signal peptide" evidence="1">
    <location>
        <begin position="1"/>
        <end position="20"/>
    </location>
</feature>
<name>A0A4R2ENP0_9BACT</name>
<keyword evidence="1" id="KW-0732">Signal</keyword>
<keyword evidence="3" id="KW-1185">Reference proteome</keyword>
<comment type="caution">
    <text evidence="2">The sequence shown here is derived from an EMBL/GenBank/DDBJ whole genome shotgun (WGS) entry which is preliminary data.</text>
</comment>
<evidence type="ECO:0000313" key="3">
    <source>
        <dbReference type="Proteomes" id="UP000294830"/>
    </source>
</evidence>
<protein>
    <submittedName>
        <fullName evidence="2">Uncharacterized protein</fullName>
    </submittedName>
</protein>
<evidence type="ECO:0000256" key="1">
    <source>
        <dbReference type="SAM" id="SignalP"/>
    </source>
</evidence>